<dbReference type="Gramene" id="TraesROB_scaffold_050356_01G000200.1">
    <property type="protein sequence ID" value="TraesROB_scaffold_050356_01G000200.1"/>
    <property type="gene ID" value="TraesROB_scaffold_050356_01G000200"/>
</dbReference>
<proteinExistence type="predicted"/>
<organism evidence="2">
    <name type="scientific">Triticum aestivum</name>
    <name type="common">Wheat</name>
    <dbReference type="NCBI Taxonomy" id="4565"/>
    <lineage>
        <taxon>Eukaryota</taxon>
        <taxon>Viridiplantae</taxon>
        <taxon>Streptophyta</taxon>
        <taxon>Embryophyta</taxon>
        <taxon>Tracheophyta</taxon>
        <taxon>Spermatophyta</taxon>
        <taxon>Magnoliopsida</taxon>
        <taxon>Liliopsida</taxon>
        <taxon>Poales</taxon>
        <taxon>Poaceae</taxon>
        <taxon>BOP clade</taxon>
        <taxon>Pooideae</taxon>
        <taxon>Triticodae</taxon>
        <taxon>Triticeae</taxon>
        <taxon>Triticinae</taxon>
        <taxon>Triticum</taxon>
    </lineage>
</organism>
<dbReference type="Gramene" id="TraesCAD_scaffold_005054_01G000500.1">
    <property type="protein sequence ID" value="TraesCAD_scaffold_005054_01G000500.1"/>
    <property type="gene ID" value="TraesCAD_scaffold_005054_01G000500"/>
</dbReference>
<dbReference type="PANTHER" id="PTHR33165:SF99">
    <property type="entry name" value="DUF295 DOMAIN-CONTAINING PROTEIN"/>
    <property type="match status" value="1"/>
</dbReference>
<dbReference type="InterPro" id="IPR005174">
    <property type="entry name" value="KIB1-4_b-propeller"/>
</dbReference>
<protein>
    <recommendedName>
        <fullName evidence="1">KIB1-4 beta-propeller domain-containing protein</fullName>
    </recommendedName>
</protein>
<reference evidence="2" key="1">
    <citation type="submission" date="2018-08" db="EMBL/GenBank/DDBJ databases">
        <authorList>
            <person name="Rossello M."/>
        </authorList>
    </citation>
    <scope>NUCLEOTIDE SEQUENCE [LARGE SCALE GENOMIC DNA]</scope>
    <source>
        <strain evidence="2">cv. Chinese Spring</strain>
    </source>
</reference>
<name>A0A3B6EQS9_WHEAT</name>
<dbReference type="Gramene" id="TraesCLE_scaffold_150006_01G000100.1">
    <property type="protein sequence ID" value="TraesCLE_scaffold_150006_01G000100.1"/>
    <property type="gene ID" value="TraesCLE_scaffold_150006_01G000100"/>
</dbReference>
<dbReference type="OMA" id="YPRFWIV"/>
<accession>A0A3B6EQS9</accession>
<dbReference type="Gramene" id="TraesWEE_scaffold_002058_01G000200.1">
    <property type="protein sequence ID" value="TraesWEE_scaffold_002058_01G000200.1"/>
    <property type="gene ID" value="TraesWEE_scaffold_002058_01G000200"/>
</dbReference>
<dbReference type="EnsemblPlants" id="TraesCS3A02G464200.1">
    <property type="protein sequence ID" value="TraesCS3A02G464200.1.cds1"/>
    <property type="gene ID" value="TraesCS3A02G464200"/>
</dbReference>
<dbReference type="Proteomes" id="UP000019116">
    <property type="component" value="Chromosome 3A"/>
</dbReference>
<dbReference type="AlphaFoldDB" id="A0A3B6EQS9"/>
<dbReference type="PANTHER" id="PTHR33165">
    <property type="entry name" value="F-BOX DOMAIN CONTAINING PROTEIN-LIKE-RELATED"/>
    <property type="match status" value="1"/>
</dbReference>
<dbReference type="OrthoDB" id="689185at2759"/>
<feature type="domain" description="KIB1-4 beta-propeller" evidence="1">
    <location>
        <begin position="106"/>
        <end position="358"/>
    </location>
</feature>
<sequence length="396" mass="44448">MAAAPTRVEVPTRLAAPVPPSMAAAGWSSLPTDLVRRIADCLLDTNDVDCYVDLRAVCHNWRSATEDPRTDASDPRFYPRFWIVLDDDGAFQSDGCRVLVNTATGRFLRKQLPLPRHYYVVTTTVNGFFVLADRSPPHAARVLNPLTGAVVVFKAPMPRDASVAVFFSCGGTAHNLTVLCDSTRKYYTAVPDRESFVAGDIDDVFYHYMRKVVVGIVYSNGAGWVSVAQSNVIMEYLLDLSEKLQIDFVKFFSVDPLGDHSDVRCFLLHFGGEVFFITMALERIALLGMEPTEKQALTHVKTVGRYAIFIGHQRCLVVDAAKFPSVEADCVYYTQDVGKFAFIWKHNTRDGKDERVYDDINFVKEDKQFVFSGRRPFTIIQLLSSYTINLSNSEFV</sequence>
<dbReference type="SUPFAM" id="SSF81383">
    <property type="entry name" value="F-box domain"/>
    <property type="match status" value="1"/>
</dbReference>
<dbReference type="Pfam" id="PF03478">
    <property type="entry name" value="Beta-prop_KIB1-4"/>
    <property type="match status" value="1"/>
</dbReference>
<dbReference type="InterPro" id="IPR036047">
    <property type="entry name" value="F-box-like_dom_sf"/>
</dbReference>
<evidence type="ECO:0000259" key="1">
    <source>
        <dbReference type="Pfam" id="PF03478"/>
    </source>
</evidence>
<reference evidence="2" key="2">
    <citation type="submission" date="2018-10" db="UniProtKB">
        <authorList>
            <consortium name="EnsemblPlants"/>
        </authorList>
    </citation>
    <scope>IDENTIFICATION</scope>
</reference>
<evidence type="ECO:0000313" key="2">
    <source>
        <dbReference type="EnsemblPlants" id="TraesCS3A02G464200.1.cds1"/>
    </source>
</evidence>
<keyword evidence="3" id="KW-1185">Reference proteome</keyword>
<dbReference type="Gramene" id="TraesCS3A02G464200.1">
    <property type="protein sequence ID" value="TraesCS3A02G464200.1.cds1"/>
    <property type="gene ID" value="TraesCS3A02G464200"/>
</dbReference>
<evidence type="ECO:0000313" key="3">
    <source>
        <dbReference type="Proteomes" id="UP000019116"/>
    </source>
</evidence>
<dbReference type="Gramene" id="TraesCS3A03G1079300.1">
    <property type="protein sequence ID" value="TraesCS3A03G1079300.1.CDS1"/>
    <property type="gene ID" value="TraesCS3A03G1079300"/>
</dbReference>